<evidence type="ECO:0000313" key="1">
    <source>
        <dbReference type="EMBL" id="GJS75324.1"/>
    </source>
</evidence>
<gene>
    <name evidence="1" type="ORF">Tco_0725205</name>
</gene>
<name>A0ABQ4YC67_9ASTR</name>
<comment type="caution">
    <text evidence="1">The sequence shown here is derived from an EMBL/GenBank/DDBJ whole genome shotgun (WGS) entry which is preliminary data.</text>
</comment>
<reference evidence="1" key="1">
    <citation type="journal article" date="2022" name="Int. J. Mol. Sci.">
        <title>Draft Genome of Tanacetum Coccineum: Genomic Comparison of Closely Related Tanacetum-Family Plants.</title>
        <authorList>
            <person name="Yamashiro T."/>
            <person name="Shiraishi A."/>
            <person name="Nakayama K."/>
            <person name="Satake H."/>
        </authorList>
    </citation>
    <scope>NUCLEOTIDE SEQUENCE</scope>
</reference>
<evidence type="ECO:0000313" key="2">
    <source>
        <dbReference type="Proteomes" id="UP001151760"/>
    </source>
</evidence>
<keyword evidence="2" id="KW-1185">Reference proteome</keyword>
<dbReference type="EMBL" id="BQNB010010296">
    <property type="protein sequence ID" value="GJS75324.1"/>
    <property type="molecule type" value="Genomic_DNA"/>
</dbReference>
<accession>A0ABQ4YC67</accession>
<reference evidence="1" key="2">
    <citation type="submission" date="2022-01" db="EMBL/GenBank/DDBJ databases">
        <authorList>
            <person name="Yamashiro T."/>
            <person name="Shiraishi A."/>
            <person name="Satake H."/>
            <person name="Nakayama K."/>
        </authorList>
    </citation>
    <scope>NUCLEOTIDE SEQUENCE</scope>
</reference>
<dbReference type="Proteomes" id="UP001151760">
    <property type="component" value="Unassembled WGS sequence"/>
</dbReference>
<proteinExistence type="predicted"/>
<sequence length="184" mass="20481">MGALSRPNSGCCGHFPLQRNSHDKAVACGGCWRALGLRDVAVYYHFAISTFPVIEQVATRSGMDSKMAKTCYHSHSKHLENEDSEVLNTKEPRVNHEQDKSVNSTNNINTVSSVFNTASIEDNVVDENIVYGCVDDPNMPNLEEIVYSDDDEDFDAEADMTNLDTHILVSPTLTTRIHKDHPLK</sequence>
<organism evidence="1 2">
    <name type="scientific">Tanacetum coccineum</name>
    <dbReference type="NCBI Taxonomy" id="301880"/>
    <lineage>
        <taxon>Eukaryota</taxon>
        <taxon>Viridiplantae</taxon>
        <taxon>Streptophyta</taxon>
        <taxon>Embryophyta</taxon>
        <taxon>Tracheophyta</taxon>
        <taxon>Spermatophyta</taxon>
        <taxon>Magnoliopsida</taxon>
        <taxon>eudicotyledons</taxon>
        <taxon>Gunneridae</taxon>
        <taxon>Pentapetalae</taxon>
        <taxon>asterids</taxon>
        <taxon>campanulids</taxon>
        <taxon>Asterales</taxon>
        <taxon>Asteraceae</taxon>
        <taxon>Asteroideae</taxon>
        <taxon>Anthemideae</taxon>
        <taxon>Anthemidinae</taxon>
        <taxon>Tanacetum</taxon>
    </lineage>
</organism>
<protein>
    <submittedName>
        <fullName evidence="1">Uncharacterized protein</fullName>
    </submittedName>
</protein>